<dbReference type="RefSeq" id="WP_340335876.1">
    <property type="nucleotide sequence ID" value="NZ_JBBKZS010000005.1"/>
</dbReference>
<keyword evidence="2" id="KW-1185">Reference proteome</keyword>
<dbReference type="Proteomes" id="UP001367030">
    <property type="component" value="Unassembled WGS sequence"/>
</dbReference>
<evidence type="ECO:0000313" key="2">
    <source>
        <dbReference type="Proteomes" id="UP001367030"/>
    </source>
</evidence>
<reference evidence="1 2" key="1">
    <citation type="submission" date="2024-03" db="EMBL/GenBank/DDBJ databases">
        <title>Novel species of the genus Variovorax.</title>
        <authorList>
            <person name="Liu Q."/>
            <person name="Xin Y.-H."/>
        </authorList>
    </citation>
    <scope>NUCLEOTIDE SEQUENCE [LARGE SCALE GENOMIC DNA]</scope>
    <source>
        <strain evidence="1 2">KACC 18901</strain>
    </source>
</reference>
<comment type="caution">
    <text evidence="1">The sequence shown here is derived from an EMBL/GenBank/DDBJ whole genome shotgun (WGS) entry which is preliminary data.</text>
</comment>
<accession>A0ABU8X9J5</accession>
<proteinExistence type="predicted"/>
<sequence length="72" mass="7958">MTAEEFTEALAAIGWKQSDLCRKTGLERNTPSRWATGAVPVPGWVPAYLGVLLELKRMHAKYLDPKEGKASD</sequence>
<name>A0ABU8X9J5_9BURK</name>
<protein>
    <recommendedName>
        <fullName evidence="3">Transcriptional regulator</fullName>
    </recommendedName>
</protein>
<organism evidence="1 2">
    <name type="scientific">Variovorax robiniae</name>
    <dbReference type="NCBI Taxonomy" id="1836199"/>
    <lineage>
        <taxon>Bacteria</taxon>
        <taxon>Pseudomonadati</taxon>
        <taxon>Pseudomonadota</taxon>
        <taxon>Betaproteobacteria</taxon>
        <taxon>Burkholderiales</taxon>
        <taxon>Comamonadaceae</taxon>
        <taxon>Variovorax</taxon>
    </lineage>
</organism>
<evidence type="ECO:0000313" key="1">
    <source>
        <dbReference type="EMBL" id="MEJ8855800.1"/>
    </source>
</evidence>
<dbReference type="EMBL" id="JBBKZS010000005">
    <property type="protein sequence ID" value="MEJ8855800.1"/>
    <property type="molecule type" value="Genomic_DNA"/>
</dbReference>
<evidence type="ECO:0008006" key="3">
    <source>
        <dbReference type="Google" id="ProtNLM"/>
    </source>
</evidence>
<gene>
    <name evidence="1" type="ORF">WKW79_14550</name>
</gene>